<reference evidence="2" key="1">
    <citation type="journal article" date="2021" name="Cell">
        <title>Tracing the genetic footprints of vertebrate landing in non-teleost ray-finned fishes.</title>
        <authorList>
            <person name="Bi X."/>
            <person name="Wang K."/>
            <person name="Yang L."/>
            <person name="Pan H."/>
            <person name="Jiang H."/>
            <person name="Wei Q."/>
            <person name="Fang M."/>
            <person name="Yu H."/>
            <person name="Zhu C."/>
            <person name="Cai Y."/>
            <person name="He Y."/>
            <person name="Gan X."/>
            <person name="Zeng H."/>
            <person name="Yu D."/>
            <person name="Zhu Y."/>
            <person name="Jiang H."/>
            <person name="Qiu Q."/>
            <person name="Yang H."/>
            <person name="Zhang Y.E."/>
            <person name="Wang W."/>
            <person name="Zhu M."/>
            <person name="He S."/>
            <person name="Zhang G."/>
        </authorList>
    </citation>
    <scope>NUCLEOTIDE SEQUENCE</scope>
    <source>
        <strain evidence="2">Pddl_001</strain>
    </source>
</reference>
<organism evidence="2 3">
    <name type="scientific">Polyodon spathula</name>
    <name type="common">North American paddlefish</name>
    <name type="synonym">Squalus spathula</name>
    <dbReference type="NCBI Taxonomy" id="7913"/>
    <lineage>
        <taxon>Eukaryota</taxon>
        <taxon>Metazoa</taxon>
        <taxon>Chordata</taxon>
        <taxon>Craniata</taxon>
        <taxon>Vertebrata</taxon>
        <taxon>Euteleostomi</taxon>
        <taxon>Actinopterygii</taxon>
        <taxon>Chondrostei</taxon>
        <taxon>Acipenseriformes</taxon>
        <taxon>Polyodontidae</taxon>
        <taxon>Polyodon</taxon>
    </lineage>
</organism>
<keyword evidence="3" id="KW-1185">Reference proteome</keyword>
<sequence>MQYRVPAIQGMPCPEISIIFISGRTLPQEESSSAHTPSRLDIHRSTASRDLNAIPANDGFSRMQSSSRSCCCGLVAEAQDELEPRRRVGLSEAPSRAEVGSEPCLCSKCGGGVRYRDRPTLFFAFGEGMSCRRSLYRSPVCDGTENRITLLHCFPGERISLRIRDHGVAFLLQPSVGALARSGAQRDHVTVRARSASNRNAAKLLVEWFCQPIPSKSLDWTQTMILTYIHTYGSKAKQVCFEVYFCASFAEHAESPPVDSYWLRCGPPVCPSLRAAEFFCPLNRFDCTMPGLLLGDVFPNFEADTTIGKIQFHDFLGDSCMNSS</sequence>
<name>A0ABS2YBQ4_POLSP</name>
<dbReference type="Proteomes" id="UP001166093">
    <property type="component" value="Unassembled WGS sequence"/>
</dbReference>
<comment type="caution">
    <text evidence="2">The sequence shown here is derived from an EMBL/GenBank/DDBJ whole genome shotgun (WGS) entry which is preliminary data.</text>
</comment>
<proteinExistence type="predicted"/>
<protein>
    <submittedName>
        <fullName evidence="2">PRDX6 protein</fullName>
    </submittedName>
</protein>
<evidence type="ECO:0000313" key="3">
    <source>
        <dbReference type="Proteomes" id="UP001166093"/>
    </source>
</evidence>
<evidence type="ECO:0000313" key="2">
    <source>
        <dbReference type="EMBL" id="MBN3283387.1"/>
    </source>
</evidence>
<feature type="non-terminal residue" evidence="2">
    <location>
        <position position="324"/>
    </location>
</feature>
<feature type="non-terminal residue" evidence="2">
    <location>
        <position position="1"/>
    </location>
</feature>
<evidence type="ECO:0000256" key="1">
    <source>
        <dbReference type="SAM" id="MobiDB-lite"/>
    </source>
</evidence>
<feature type="region of interest" description="Disordered" evidence="1">
    <location>
        <begin position="28"/>
        <end position="47"/>
    </location>
</feature>
<accession>A0ABS2YBQ4</accession>
<dbReference type="EMBL" id="JAAWVQ010126408">
    <property type="protein sequence ID" value="MBN3283387.1"/>
    <property type="molecule type" value="Genomic_DNA"/>
</dbReference>
<gene>
    <name evidence="2" type="primary">Prdx6</name>
    <name evidence="2" type="ORF">GTO93_0002592</name>
</gene>